<keyword evidence="2" id="KW-1185">Reference proteome</keyword>
<dbReference type="InterPro" id="IPR027417">
    <property type="entry name" value="P-loop_NTPase"/>
</dbReference>
<dbReference type="SUPFAM" id="SSF52540">
    <property type="entry name" value="P-loop containing nucleoside triphosphate hydrolases"/>
    <property type="match status" value="1"/>
</dbReference>
<dbReference type="Gene3D" id="3.40.50.300">
    <property type="entry name" value="P-loop containing nucleotide triphosphate hydrolases"/>
    <property type="match status" value="1"/>
</dbReference>
<reference evidence="1" key="1">
    <citation type="submission" date="2023-07" db="EMBL/GenBank/DDBJ databases">
        <authorList>
            <person name="Stuckert A."/>
        </authorList>
    </citation>
    <scope>NUCLEOTIDE SEQUENCE</scope>
</reference>
<dbReference type="PANTHER" id="PTHR21301">
    <property type="entry name" value="REVERSE TRANSCRIPTASE"/>
    <property type="match status" value="1"/>
</dbReference>
<evidence type="ECO:0000313" key="2">
    <source>
        <dbReference type="Proteomes" id="UP001176940"/>
    </source>
</evidence>
<accession>A0ABN9M104</accession>
<name>A0ABN9M104_9NEOB</name>
<comment type="caution">
    <text evidence="1">The sequence shown here is derived from an EMBL/GenBank/DDBJ whole genome shotgun (WGS) entry which is preliminary data.</text>
</comment>
<evidence type="ECO:0000313" key="1">
    <source>
        <dbReference type="EMBL" id="CAJ0956111.1"/>
    </source>
</evidence>
<proteinExistence type="predicted"/>
<organism evidence="1 2">
    <name type="scientific">Ranitomeya imitator</name>
    <name type="common">mimic poison frog</name>
    <dbReference type="NCBI Taxonomy" id="111125"/>
    <lineage>
        <taxon>Eukaryota</taxon>
        <taxon>Metazoa</taxon>
        <taxon>Chordata</taxon>
        <taxon>Craniata</taxon>
        <taxon>Vertebrata</taxon>
        <taxon>Euteleostomi</taxon>
        <taxon>Amphibia</taxon>
        <taxon>Batrachia</taxon>
        <taxon>Anura</taxon>
        <taxon>Neobatrachia</taxon>
        <taxon>Hyloidea</taxon>
        <taxon>Dendrobatidae</taxon>
        <taxon>Dendrobatinae</taxon>
        <taxon>Ranitomeya</taxon>
    </lineage>
</organism>
<gene>
    <name evidence="1" type="ORF">RIMI_LOCUS15367659</name>
</gene>
<dbReference type="Proteomes" id="UP001176940">
    <property type="component" value="Unassembled WGS sequence"/>
</dbReference>
<sequence>MGNPCAPTYANLFLGWWEDCIVFSEVHAQYLAHIDLWVRYIDDIFVLWRGSKDVFNLFIDSLNNNGVGLKFTYDIQEFQLPFLDVLISKSQDGEHLESTIYRKPTATNSLLRNLDDVFDLRYFLTVPYEECKKRRSTRVYDPPDPPGYFDGHVWPMYIKHKEEMDKLPREIVFVDGMSTKEEIFCSVYADIKKIVLSIPIPQVSGIGRYLLYRNSDTEIRYFCDIGYRYRINRDV</sequence>
<protein>
    <recommendedName>
        <fullName evidence="3">Reverse transcriptase domain-containing protein</fullName>
    </recommendedName>
</protein>
<evidence type="ECO:0008006" key="3">
    <source>
        <dbReference type="Google" id="ProtNLM"/>
    </source>
</evidence>
<dbReference type="PANTHER" id="PTHR21301:SF13">
    <property type="match status" value="1"/>
</dbReference>
<dbReference type="EMBL" id="CAUEEQ010041211">
    <property type="protein sequence ID" value="CAJ0956111.1"/>
    <property type="molecule type" value="Genomic_DNA"/>
</dbReference>